<dbReference type="AlphaFoldDB" id="A0A3P5WNS3"/>
<dbReference type="SUPFAM" id="SSF47413">
    <property type="entry name" value="lambda repressor-like DNA-binding domains"/>
    <property type="match status" value="1"/>
</dbReference>
<proteinExistence type="predicted"/>
<reference evidence="3 4" key="1">
    <citation type="submission" date="2018-11" db="EMBL/GenBank/DDBJ databases">
        <authorList>
            <person name="Criscuolo A."/>
        </authorList>
    </citation>
    <scope>NUCLEOTIDE SEQUENCE [LARGE SCALE GENOMIC DNA]</scope>
    <source>
        <strain evidence="3">ACIP111625</strain>
    </source>
</reference>
<dbReference type="InterPro" id="IPR050807">
    <property type="entry name" value="TransReg_Diox_bact_type"/>
</dbReference>
<dbReference type="Pfam" id="PF01381">
    <property type="entry name" value="HTH_3"/>
    <property type="match status" value="1"/>
</dbReference>
<dbReference type="PANTHER" id="PTHR46797:SF2">
    <property type="entry name" value="TRANSCRIPTIONAL REGULATOR"/>
    <property type="match status" value="1"/>
</dbReference>
<dbReference type="Gene3D" id="1.10.260.40">
    <property type="entry name" value="lambda repressor-like DNA-binding domains"/>
    <property type="match status" value="1"/>
</dbReference>
<evidence type="ECO:0000259" key="2">
    <source>
        <dbReference type="PROSITE" id="PS50943"/>
    </source>
</evidence>
<dbReference type="Proteomes" id="UP000277498">
    <property type="component" value="Unassembled WGS sequence"/>
</dbReference>
<evidence type="ECO:0000256" key="1">
    <source>
        <dbReference type="ARBA" id="ARBA00023125"/>
    </source>
</evidence>
<gene>
    <name evidence="3" type="primary">puuR_1</name>
    <name evidence="3" type="ORF">XINFAN_00378</name>
</gene>
<dbReference type="PROSITE" id="PS50943">
    <property type="entry name" value="HTH_CROC1"/>
    <property type="match status" value="1"/>
</dbReference>
<dbReference type="PANTHER" id="PTHR46797">
    <property type="entry name" value="HTH-TYPE TRANSCRIPTIONAL REGULATOR"/>
    <property type="match status" value="1"/>
</dbReference>
<protein>
    <submittedName>
        <fullName evidence="3">HTH-type transcriptional regulator PuuR</fullName>
    </submittedName>
</protein>
<accession>A0A3P5WNS3</accession>
<evidence type="ECO:0000313" key="3">
    <source>
        <dbReference type="EMBL" id="VDC20216.1"/>
    </source>
</evidence>
<dbReference type="InterPro" id="IPR013096">
    <property type="entry name" value="Cupin_2"/>
</dbReference>
<dbReference type="SUPFAM" id="SSF51182">
    <property type="entry name" value="RmlC-like cupins"/>
    <property type="match status" value="1"/>
</dbReference>
<feature type="domain" description="HTH cro/C1-type" evidence="2">
    <location>
        <begin position="12"/>
        <end position="66"/>
    </location>
</feature>
<keyword evidence="1" id="KW-0238">DNA-binding</keyword>
<keyword evidence="4" id="KW-1185">Reference proteome</keyword>
<dbReference type="InterPro" id="IPR001387">
    <property type="entry name" value="Cro/C1-type_HTH"/>
</dbReference>
<dbReference type="GO" id="GO:0003700">
    <property type="term" value="F:DNA-binding transcription factor activity"/>
    <property type="evidence" value="ECO:0007669"/>
    <property type="project" value="TreeGrafter"/>
</dbReference>
<dbReference type="RefSeq" id="WP_124084814.1">
    <property type="nucleotide sequence ID" value="NZ_UXAW01000033.1"/>
</dbReference>
<dbReference type="GO" id="GO:0003677">
    <property type="term" value="F:DNA binding"/>
    <property type="evidence" value="ECO:0007669"/>
    <property type="project" value="UniProtKB-KW"/>
</dbReference>
<dbReference type="InterPro" id="IPR010982">
    <property type="entry name" value="Lambda_DNA-bd_dom_sf"/>
</dbReference>
<sequence length="187" mass="20610">MLSDDPILGERLRQLRKRRGLTLARLAEGCGLSIGYLSQIERDLARPSIDALVAVARELGVTVQWFFSGNAEAPPEEHGYVVRAANRLRLDYDQGVTDELLTARLSLSLEMILSHLPPGAEARKAYSHEGDEVGLVISGQLELWVGERHFLLGAGDSFSYASSEPHRYRNPGPSETVVVWAISPPSY</sequence>
<name>A0A3P5WNS3_9RHOB</name>
<dbReference type="Pfam" id="PF07883">
    <property type="entry name" value="Cupin_2"/>
    <property type="match status" value="1"/>
</dbReference>
<dbReference type="OrthoDB" id="9814751at2"/>
<organism evidence="3 4">
    <name type="scientific">Pseudogemmobacter humi</name>
    <dbReference type="NCBI Taxonomy" id="2483812"/>
    <lineage>
        <taxon>Bacteria</taxon>
        <taxon>Pseudomonadati</taxon>
        <taxon>Pseudomonadota</taxon>
        <taxon>Alphaproteobacteria</taxon>
        <taxon>Rhodobacterales</taxon>
        <taxon>Paracoccaceae</taxon>
        <taxon>Pseudogemmobacter</taxon>
    </lineage>
</organism>
<dbReference type="CDD" id="cd02209">
    <property type="entry name" value="cupin_XRE_C"/>
    <property type="match status" value="1"/>
</dbReference>
<dbReference type="CDD" id="cd00093">
    <property type="entry name" value="HTH_XRE"/>
    <property type="match status" value="1"/>
</dbReference>
<dbReference type="SMART" id="SM00530">
    <property type="entry name" value="HTH_XRE"/>
    <property type="match status" value="1"/>
</dbReference>
<dbReference type="InterPro" id="IPR011051">
    <property type="entry name" value="RmlC_Cupin_sf"/>
</dbReference>
<evidence type="ECO:0000313" key="4">
    <source>
        <dbReference type="Proteomes" id="UP000277498"/>
    </source>
</evidence>
<dbReference type="GO" id="GO:0005829">
    <property type="term" value="C:cytosol"/>
    <property type="evidence" value="ECO:0007669"/>
    <property type="project" value="TreeGrafter"/>
</dbReference>
<dbReference type="InterPro" id="IPR014710">
    <property type="entry name" value="RmlC-like_jellyroll"/>
</dbReference>
<dbReference type="Gene3D" id="2.60.120.10">
    <property type="entry name" value="Jelly Rolls"/>
    <property type="match status" value="1"/>
</dbReference>
<dbReference type="EMBL" id="UXAW01000033">
    <property type="protein sequence ID" value="VDC20216.1"/>
    <property type="molecule type" value="Genomic_DNA"/>
</dbReference>